<dbReference type="InterPro" id="IPR036412">
    <property type="entry name" value="HAD-like_sf"/>
</dbReference>
<dbReference type="Proteomes" id="UP000887565">
    <property type="component" value="Unplaced"/>
</dbReference>
<accession>A0A915JU91</accession>
<dbReference type="WBParaSite" id="nRc.2.0.1.t29668-RA">
    <property type="protein sequence ID" value="nRc.2.0.1.t29668-RA"/>
    <property type="gene ID" value="nRc.2.0.1.g29668"/>
</dbReference>
<sequence length="203" mass="23283">MYHKVMWQNVFETSVRDTVYTLDFSAWKFSSMRRQSSPFVTATAKNRGSTKNVSGGKNLVLMSRAFSFSVASMLRFLIDTPANRRADGGNDVLKIQKYDETTDEEKRRKIRERKFSLIIFDKDGTLIRFDSMWIPWVRKLASIIKNESKLKGVDEDIFKLLGYSRKENQVKPGLLASGTTAQIKVALRGYLKSRGMQDTEATM</sequence>
<organism evidence="1 2">
    <name type="scientific">Romanomermis culicivorax</name>
    <name type="common">Nematode worm</name>
    <dbReference type="NCBI Taxonomy" id="13658"/>
    <lineage>
        <taxon>Eukaryota</taxon>
        <taxon>Metazoa</taxon>
        <taxon>Ecdysozoa</taxon>
        <taxon>Nematoda</taxon>
        <taxon>Enoplea</taxon>
        <taxon>Dorylaimia</taxon>
        <taxon>Mermithida</taxon>
        <taxon>Mermithoidea</taxon>
        <taxon>Mermithidae</taxon>
        <taxon>Romanomermis</taxon>
    </lineage>
</organism>
<proteinExistence type="predicted"/>
<name>A0A915JU91_ROMCU</name>
<evidence type="ECO:0000313" key="1">
    <source>
        <dbReference type="Proteomes" id="UP000887565"/>
    </source>
</evidence>
<protein>
    <submittedName>
        <fullName evidence="2">Uncharacterized protein</fullName>
    </submittedName>
</protein>
<dbReference type="SUPFAM" id="SSF56784">
    <property type="entry name" value="HAD-like"/>
    <property type="match status" value="1"/>
</dbReference>
<dbReference type="AlphaFoldDB" id="A0A915JU91"/>
<evidence type="ECO:0000313" key="2">
    <source>
        <dbReference type="WBParaSite" id="nRc.2.0.1.t29668-RA"/>
    </source>
</evidence>
<reference evidence="2" key="1">
    <citation type="submission" date="2022-11" db="UniProtKB">
        <authorList>
            <consortium name="WormBaseParasite"/>
        </authorList>
    </citation>
    <scope>IDENTIFICATION</scope>
</reference>
<keyword evidence="1" id="KW-1185">Reference proteome</keyword>